<organism evidence="2 3">
    <name type="scientific">Candidatus Blackburnbacteria bacterium RIFCSPHIGHO2_02_FULL_44_20</name>
    <dbReference type="NCBI Taxonomy" id="1797516"/>
    <lineage>
        <taxon>Bacteria</taxon>
        <taxon>Candidatus Blackburniibacteriota</taxon>
    </lineage>
</organism>
<gene>
    <name evidence="2" type="ORF">A3D26_02010</name>
</gene>
<keyword evidence="1" id="KW-0812">Transmembrane</keyword>
<dbReference type="EMBL" id="MHBZ01000024">
    <property type="protein sequence ID" value="OGY11085.1"/>
    <property type="molecule type" value="Genomic_DNA"/>
</dbReference>
<feature type="transmembrane region" description="Helical" evidence="1">
    <location>
        <begin position="7"/>
        <end position="29"/>
    </location>
</feature>
<evidence type="ECO:0000256" key="1">
    <source>
        <dbReference type="SAM" id="Phobius"/>
    </source>
</evidence>
<proteinExistence type="predicted"/>
<feature type="transmembrane region" description="Helical" evidence="1">
    <location>
        <begin position="93"/>
        <end position="116"/>
    </location>
</feature>
<feature type="transmembrane region" description="Helical" evidence="1">
    <location>
        <begin position="122"/>
        <end position="144"/>
    </location>
</feature>
<evidence type="ECO:0000313" key="2">
    <source>
        <dbReference type="EMBL" id="OGY11085.1"/>
    </source>
</evidence>
<comment type="caution">
    <text evidence="2">The sequence shown here is derived from an EMBL/GenBank/DDBJ whole genome shotgun (WGS) entry which is preliminary data.</text>
</comment>
<sequence>MNWFRRLFVSGSAVQVGIDLLGLAVLFFVANTDANWLSKQWLLAAVIILTLAWDLVLLAYFYWVPTYDPAAHVAAGTTPPAGALSNRRVRHGLYWIALAALLSLFALAALFLPLGWDRPSVVILVTVFVLAVTVLDVVTSVFSLKNA</sequence>
<dbReference type="AlphaFoldDB" id="A0A1G1V6N8"/>
<feature type="transmembrane region" description="Helical" evidence="1">
    <location>
        <begin position="41"/>
        <end position="63"/>
    </location>
</feature>
<keyword evidence="1" id="KW-0472">Membrane</keyword>
<keyword evidence="1" id="KW-1133">Transmembrane helix</keyword>
<accession>A0A1G1V6N8</accession>
<dbReference type="STRING" id="1797516.A3D26_02010"/>
<evidence type="ECO:0000313" key="3">
    <source>
        <dbReference type="Proteomes" id="UP000178319"/>
    </source>
</evidence>
<reference evidence="2 3" key="1">
    <citation type="journal article" date="2016" name="Nat. Commun.">
        <title>Thousands of microbial genomes shed light on interconnected biogeochemical processes in an aquifer system.</title>
        <authorList>
            <person name="Anantharaman K."/>
            <person name="Brown C.T."/>
            <person name="Hug L.A."/>
            <person name="Sharon I."/>
            <person name="Castelle C.J."/>
            <person name="Probst A.J."/>
            <person name="Thomas B.C."/>
            <person name="Singh A."/>
            <person name="Wilkins M.J."/>
            <person name="Karaoz U."/>
            <person name="Brodie E.L."/>
            <person name="Williams K.H."/>
            <person name="Hubbard S.S."/>
            <person name="Banfield J.F."/>
        </authorList>
    </citation>
    <scope>NUCLEOTIDE SEQUENCE [LARGE SCALE GENOMIC DNA]</scope>
</reference>
<dbReference type="Proteomes" id="UP000178319">
    <property type="component" value="Unassembled WGS sequence"/>
</dbReference>
<protein>
    <submittedName>
        <fullName evidence="2">Uncharacterized protein</fullName>
    </submittedName>
</protein>
<name>A0A1G1V6N8_9BACT</name>